<dbReference type="EMBL" id="SLXQ01000001">
    <property type="protein sequence ID" value="TCP57461.1"/>
    <property type="molecule type" value="Genomic_DNA"/>
</dbReference>
<feature type="domain" description="DUF397" evidence="1">
    <location>
        <begin position="11"/>
        <end position="59"/>
    </location>
</feature>
<accession>A0A4R2RCK4</accession>
<gene>
    <name evidence="2" type="ORF">EV191_1011417</name>
</gene>
<sequence>MTYPEPPADLVFIKSPYSSDQQGCVELAFTDDGGVWLRDSKDSSRPAHYFNSHEWECFSRWMADGLPR</sequence>
<protein>
    <submittedName>
        <fullName evidence="2">Uncharacterized protein DUF397</fullName>
    </submittedName>
</protein>
<dbReference type="Pfam" id="PF04149">
    <property type="entry name" value="DUF397"/>
    <property type="match status" value="1"/>
</dbReference>
<organism evidence="2 3">
    <name type="scientific">Tamaricihabitans halophyticus</name>
    <dbReference type="NCBI Taxonomy" id="1262583"/>
    <lineage>
        <taxon>Bacteria</taxon>
        <taxon>Bacillati</taxon>
        <taxon>Actinomycetota</taxon>
        <taxon>Actinomycetes</taxon>
        <taxon>Pseudonocardiales</taxon>
        <taxon>Pseudonocardiaceae</taxon>
        <taxon>Tamaricihabitans</taxon>
    </lineage>
</organism>
<dbReference type="AlphaFoldDB" id="A0A4R2RCK4"/>
<dbReference type="OrthoDB" id="4225390at2"/>
<evidence type="ECO:0000259" key="1">
    <source>
        <dbReference type="Pfam" id="PF04149"/>
    </source>
</evidence>
<dbReference type="InterPro" id="IPR007278">
    <property type="entry name" value="DUF397"/>
</dbReference>
<proteinExistence type="predicted"/>
<evidence type="ECO:0000313" key="3">
    <source>
        <dbReference type="Proteomes" id="UP000294911"/>
    </source>
</evidence>
<evidence type="ECO:0000313" key="2">
    <source>
        <dbReference type="EMBL" id="TCP57461.1"/>
    </source>
</evidence>
<keyword evidence="3" id="KW-1185">Reference proteome</keyword>
<reference evidence="2 3" key="1">
    <citation type="submission" date="2019-03" db="EMBL/GenBank/DDBJ databases">
        <title>Genomic Encyclopedia of Type Strains, Phase IV (KMG-IV): sequencing the most valuable type-strain genomes for metagenomic binning, comparative biology and taxonomic classification.</title>
        <authorList>
            <person name="Goeker M."/>
        </authorList>
    </citation>
    <scope>NUCLEOTIDE SEQUENCE [LARGE SCALE GENOMIC DNA]</scope>
    <source>
        <strain evidence="2 3">DSM 45765</strain>
    </source>
</reference>
<name>A0A4R2RCK4_9PSEU</name>
<comment type="caution">
    <text evidence="2">The sequence shown here is derived from an EMBL/GenBank/DDBJ whole genome shotgun (WGS) entry which is preliminary data.</text>
</comment>
<dbReference type="Proteomes" id="UP000294911">
    <property type="component" value="Unassembled WGS sequence"/>
</dbReference>
<dbReference type="RefSeq" id="WP_132875936.1">
    <property type="nucleotide sequence ID" value="NZ_SLXQ01000001.1"/>
</dbReference>